<dbReference type="GO" id="GO:0005085">
    <property type="term" value="F:guanyl-nucleotide exchange factor activity"/>
    <property type="evidence" value="ECO:0007669"/>
    <property type="project" value="InterPro"/>
</dbReference>
<feature type="compositionally biased region" description="Basic and acidic residues" evidence="3">
    <location>
        <begin position="658"/>
        <end position="673"/>
    </location>
</feature>
<dbReference type="AlphaFoldDB" id="A0A8H6C106"/>
<feature type="compositionally biased region" description="Polar residues" evidence="3">
    <location>
        <begin position="538"/>
        <end position="551"/>
    </location>
</feature>
<protein>
    <submittedName>
        <fullName evidence="5">GDP/GTP exchange factor Sec2p family protein</fullName>
    </submittedName>
</protein>
<feature type="coiled-coil region" evidence="2">
    <location>
        <begin position="22"/>
        <end position="158"/>
    </location>
</feature>
<sequence length="713" mass="81426">MSSQADYDKRLAEEVGSLSTRLVTAVNKQVELEETILELRKQVSALKLKNEQLNQSDIKLKTILPKYIKLQDDYRETLTKKKEAESQNTKLQGEVEDLTASLFDEANTMVSNASRETHNFKIKNRKLYEELDEKNIIINDLQEQLQDLKQMFIKMEEQNFNETNSIHTNTNFSESKLSKYNTRSTLGDEESQNYNLQQLQRIIYSPLITSIRFDLNNYNIDFKGFVYQLIKPDFQFDLSHLKTIPFFKSIWQSEIENCIHYIPSLPATTTLLNRWQKGKTFWGSLIEGKVSIEPIKGSNETFKLTYKGNNASGNSSNENTDNPCTFCGEARNDSLEHCRLYHLKLFESNTANNSGNNSTNQDQQGNNDNTHVIASYPLCNYCLIKLRNLCDFFAKIRLIRSNIFKLKQNDSFDEFIVVPGSFGQFKRSNTISNRNGTYSSSSTSSSSTSSVSSSSATTANGESLNSTTHNIQLERTEESKLIKLYIMMLLIRSKIFWSKLGFWDTIDQINEINLDEIHYEAFSYLIPKPTQQQQQQQGDIRSQSNFNSPRQSVDGRSVLSGSISSPRQPNLDKQQKDSIVDETVAQLQRDGVVRSETASAEEKFEDAISDETDGQEQLRSEKLQTGKTVTEPNSVSESEPVQEPEQVRSKSNNNTNNKNKDTKIEDSDAEHTFSLKRSHSKQFKDQLNKELDQTLEMLAENIDFDESSNGNGN</sequence>
<dbReference type="InterPro" id="IPR009449">
    <property type="entry name" value="Sec2_N"/>
</dbReference>
<evidence type="ECO:0000259" key="4">
    <source>
        <dbReference type="Pfam" id="PF06428"/>
    </source>
</evidence>
<evidence type="ECO:0000313" key="5">
    <source>
        <dbReference type="EMBL" id="KAF6069474.1"/>
    </source>
</evidence>
<feature type="compositionally biased region" description="Low complexity" evidence="3">
    <location>
        <begin position="631"/>
        <end position="657"/>
    </location>
</feature>
<dbReference type="GO" id="GO:0006887">
    <property type="term" value="P:exocytosis"/>
    <property type="evidence" value="ECO:0007669"/>
    <property type="project" value="TreeGrafter"/>
</dbReference>
<dbReference type="EMBL" id="JABWAD010000037">
    <property type="protein sequence ID" value="KAF6069474.1"/>
    <property type="molecule type" value="Genomic_DNA"/>
</dbReference>
<proteinExistence type="predicted"/>
<organism evidence="5 6">
    <name type="scientific">Candida albicans</name>
    <name type="common">Yeast</name>
    <dbReference type="NCBI Taxonomy" id="5476"/>
    <lineage>
        <taxon>Eukaryota</taxon>
        <taxon>Fungi</taxon>
        <taxon>Dikarya</taxon>
        <taxon>Ascomycota</taxon>
        <taxon>Saccharomycotina</taxon>
        <taxon>Pichiomycetes</taxon>
        <taxon>Debaryomycetaceae</taxon>
        <taxon>Candida/Lodderomyces clade</taxon>
        <taxon>Candida</taxon>
    </lineage>
</organism>
<dbReference type="GO" id="GO:0051286">
    <property type="term" value="C:cell tip"/>
    <property type="evidence" value="ECO:0007669"/>
    <property type="project" value="TreeGrafter"/>
</dbReference>
<feature type="region of interest" description="Disordered" evidence="3">
    <location>
        <begin position="433"/>
        <end position="463"/>
    </location>
</feature>
<dbReference type="GO" id="GO:0070319">
    <property type="term" value="C:Golgi to plasma membrane transport vesicle"/>
    <property type="evidence" value="ECO:0007669"/>
    <property type="project" value="TreeGrafter"/>
</dbReference>
<dbReference type="CDD" id="cd21044">
    <property type="entry name" value="Rab11BD_RAB3IP_like"/>
    <property type="match status" value="1"/>
</dbReference>
<reference evidence="5 6" key="1">
    <citation type="submission" date="2020-03" db="EMBL/GenBank/DDBJ databases">
        <title>FDA dAtabase for Regulatory Grade micrObial Sequences (FDA-ARGOS): Supporting development and validation of Infectious Disease Dx tests.</title>
        <authorList>
            <person name="Campos J."/>
            <person name="Goldberg B."/>
            <person name="Tallon L."/>
            <person name="Sadzewicz L."/>
            <person name="Vavikolanu K."/>
            <person name="Mehta A."/>
            <person name="Aluvathingal J."/>
            <person name="Nadendla S."/>
            <person name="Nandy P."/>
            <person name="Geyer C."/>
            <person name="Yan Y."/>
            <person name="Sichtig H."/>
        </authorList>
    </citation>
    <scope>NUCLEOTIDE SEQUENCE [LARGE SCALE GENOMIC DNA]</scope>
    <source>
        <strain evidence="5 6">FDAARGOS_656</strain>
    </source>
</reference>
<feature type="compositionally biased region" description="Low complexity" evidence="3">
    <location>
        <begin position="439"/>
        <end position="458"/>
    </location>
</feature>
<dbReference type="Pfam" id="PF06428">
    <property type="entry name" value="Sec2p"/>
    <property type="match status" value="1"/>
</dbReference>
<dbReference type="PANTHER" id="PTHR14430:SF0">
    <property type="entry name" value="SEC2P DOMAIN-CONTAINING PROTEIN"/>
    <property type="match status" value="1"/>
</dbReference>
<dbReference type="InterPro" id="IPR040351">
    <property type="entry name" value="RAB3IL/RAB3IP/Sec2"/>
</dbReference>
<evidence type="ECO:0000256" key="2">
    <source>
        <dbReference type="SAM" id="Coils"/>
    </source>
</evidence>
<name>A0A8H6C106_CANAX</name>
<dbReference type="PANTHER" id="PTHR14430">
    <property type="entry name" value="RABIN3-RELATED"/>
    <property type="match status" value="1"/>
</dbReference>
<gene>
    <name evidence="5" type="ORF">FOB64_003119</name>
</gene>
<evidence type="ECO:0000256" key="3">
    <source>
        <dbReference type="SAM" id="MobiDB-lite"/>
    </source>
</evidence>
<feature type="region of interest" description="Disordered" evidence="3">
    <location>
        <begin position="529"/>
        <end position="688"/>
    </location>
</feature>
<comment type="caution">
    <text evidence="5">The sequence shown here is derived from an EMBL/GenBank/DDBJ whole genome shotgun (WGS) entry which is preliminary data.</text>
</comment>
<dbReference type="Gene3D" id="6.10.140.910">
    <property type="match status" value="1"/>
</dbReference>
<dbReference type="SUPFAM" id="SSF144284">
    <property type="entry name" value="Sec2 N-terminal region"/>
    <property type="match status" value="1"/>
</dbReference>
<dbReference type="Proteomes" id="UP000536275">
    <property type="component" value="Unassembled WGS sequence"/>
</dbReference>
<evidence type="ECO:0000313" key="6">
    <source>
        <dbReference type="Proteomes" id="UP000536275"/>
    </source>
</evidence>
<evidence type="ECO:0000256" key="1">
    <source>
        <dbReference type="ARBA" id="ARBA00023054"/>
    </source>
</evidence>
<accession>A0A8H6C106</accession>
<keyword evidence="1 2" id="KW-0175">Coiled coil</keyword>
<feature type="domain" description="GDP/GTP exchange factor Sec2 N-terminal" evidence="4">
    <location>
        <begin position="29"/>
        <end position="156"/>
    </location>
</feature>
<feature type="compositionally biased region" description="Polar residues" evidence="3">
    <location>
        <begin position="559"/>
        <end position="572"/>
    </location>
</feature>